<dbReference type="EMBL" id="JAGHKP010000003">
    <property type="protein sequence ID" value="MBO9154350.1"/>
    <property type="molecule type" value="Genomic_DNA"/>
</dbReference>
<name>A0ABS3YI37_9BACT</name>
<evidence type="ECO:0008006" key="4">
    <source>
        <dbReference type="Google" id="ProtNLM"/>
    </source>
</evidence>
<feature type="signal peptide" evidence="1">
    <location>
        <begin position="1"/>
        <end position="20"/>
    </location>
</feature>
<evidence type="ECO:0000313" key="3">
    <source>
        <dbReference type="Proteomes" id="UP000679126"/>
    </source>
</evidence>
<dbReference type="RefSeq" id="WP_209147467.1">
    <property type="nucleotide sequence ID" value="NZ_JAGHKP010000003.1"/>
</dbReference>
<reference evidence="3" key="1">
    <citation type="submission" date="2021-03" db="EMBL/GenBank/DDBJ databases">
        <title>Assistant Professor.</title>
        <authorList>
            <person name="Huq M.A."/>
        </authorList>
    </citation>
    <scope>NUCLEOTIDE SEQUENCE [LARGE SCALE GENOMIC DNA]</scope>
    <source>
        <strain evidence="3">MAH-28</strain>
    </source>
</reference>
<keyword evidence="3" id="KW-1185">Reference proteome</keyword>
<protein>
    <recommendedName>
        <fullName evidence="4">Lipoprotein</fullName>
    </recommendedName>
</protein>
<keyword evidence="1" id="KW-0732">Signal</keyword>
<organism evidence="2 3">
    <name type="scientific">Chitinophaga chungangae</name>
    <dbReference type="NCBI Taxonomy" id="2821488"/>
    <lineage>
        <taxon>Bacteria</taxon>
        <taxon>Pseudomonadati</taxon>
        <taxon>Bacteroidota</taxon>
        <taxon>Chitinophagia</taxon>
        <taxon>Chitinophagales</taxon>
        <taxon>Chitinophagaceae</taxon>
        <taxon>Chitinophaga</taxon>
    </lineage>
</organism>
<proteinExistence type="predicted"/>
<sequence>MFKKRTIVFFGLAAGLAGIASQGCVSHGQEDCPKKYAAAKALLNTWRKIYFLKPGNDYKELDSALAIIDGNLARCPEYKTRMTSLKIDLLLLRKDDEKAFKFIETLDPEGFDRPYRKKYYLNALKANMLDQKGDTLGRDAHYWKSVDELEAFLKLKENASDVMAISDLFYLKVKLEKKGKVLKDLDAILAKYPGSTDDKMLLYGLRSNILNGDSSAATVVIE</sequence>
<comment type="caution">
    <text evidence="2">The sequence shown here is derived from an EMBL/GenBank/DDBJ whole genome shotgun (WGS) entry which is preliminary data.</text>
</comment>
<evidence type="ECO:0000256" key="1">
    <source>
        <dbReference type="SAM" id="SignalP"/>
    </source>
</evidence>
<feature type="chain" id="PRO_5047053361" description="Lipoprotein" evidence="1">
    <location>
        <begin position="21"/>
        <end position="222"/>
    </location>
</feature>
<gene>
    <name evidence="2" type="ORF">J7I43_19145</name>
</gene>
<dbReference type="Proteomes" id="UP000679126">
    <property type="component" value="Unassembled WGS sequence"/>
</dbReference>
<evidence type="ECO:0000313" key="2">
    <source>
        <dbReference type="EMBL" id="MBO9154350.1"/>
    </source>
</evidence>
<dbReference type="PROSITE" id="PS51257">
    <property type="entry name" value="PROKAR_LIPOPROTEIN"/>
    <property type="match status" value="1"/>
</dbReference>
<accession>A0ABS3YI37</accession>